<gene>
    <name evidence="4" type="ORF">M0R45_025667</name>
</gene>
<dbReference type="EMBL" id="JBEDUW010000005">
    <property type="protein sequence ID" value="KAK9928537.1"/>
    <property type="molecule type" value="Genomic_DNA"/>
</dbReference>
<sequence length="1355" mass="149103">MTAEVDVHRDACELEVLKGEEGNQNVNVIGNGDRISKDDGGDGSYVFVTESDGVASGESDLTNGHCSVQNNGGGGLHLELKGEVGESGGVVVVDNPQSDSLDKAAAEESTHPSDPEIALEENSHLQSEEDQQLAEVVAVEDASRDLVQDSEHDSLTSQSDTKLIVGDPESKENGGGLIACDVHDSTLASIAEQNGSSENGQALAADSVEVELHLETQVVNGTVSDENGDELPSVDVPGSVSDPIVTNHLGDTTEKNNGTCEENLAANVDVPESASEPIAEKINGSCEENGKILADHVEVEKQLETEVVNGPVSDKSGDESLTVHAHEESNSEPIVTNRLADTPEENESCENGEILAAYVEVEKQLETQVVSGHISDKSEDDLPIVQAHQENISEPIVTDYLVDTPEENGSCETASVCKNETASVCENVPVENGESFATVADSDTMVNVENGDSLPTKDDSTCTIGEGTPETDVEKLDEKHSENQKPYPLEHSKSELEAESSPIEADTFSSFSANDVISEPYSKSEIEAELAPAIDDALSGCPASDAISEPNLKSEIESGHVPVVDETLSSCVANDAISEPISKSECESEIPPIVDDTLSSFPADDATQEPKTSHDSIDCETTVSNDAMDVVDSGLSNLEAECAASPPISVADNNGKLALQINGSVEDDATLPASSGADESSIVTDDKPGSEGQSTSAERSRAIAPDDGNASESRLLNDSSVENSRLNCISDDVQIESDVKSTPQEEEVECTDGIHRSEASTSWQEVPTVVSLEGQDKVVEVEKRPFYFLIRIPRNDDENLKEEIKRSQLLVEEKTKGRDAIRSKMQMQRATCKEYKLKFEAAISEERAAQELLKSKRREMDSVQLMINKVKDAQSVEEMANTIRHMEHTMAHETLPLKEEKQYIRDIKQLKQRRDQLSYSLGKQDEVQQAVDQKDHIEERIKDLRKEMDQLRANLLKAQEVTQAARKKFSGENDMLHELQYQFEAADATRQEAYIHLQSLRKQNYEKTKHFWRYKNDAKAANDLALSGDKEQLQHLCINQVETIMELWNKDDEFRKEYIKCNTRSTLRRLRTLDGRSLGPDEEPPVIPDIVRVTRHNMAAAVVPTPEPEKRVAIVESEEPNDKSAVEIVEQTNEIAKNKKPVKVASSGISQATVSGRNEIEEKRVEDPKPTKEEEELARKEEELRKEEAAARLREQRRLEEKAKAKEAMERKKKIAEKAQARAAIKAQKEAEEKEKEREKRVRKKERKKATATKATNGISEGESAPEPRPETTSVTPLESEAREKPLTITKRSQKVPQFTKQTKVKSIPLPLRNRSKRRMQPWLWVLVTVVAIIGLFLLGNGGSFSFKSMLERFY</sequence>
<evidence type="ECO:0000256" key="3">
    <source>
        <dbReference type="SAM" id="Phobius"/>
    </source>
</evidence>
<keyword evidence="5" id="KW-1185">Reference proteome</keyword>
<keyword evidence="3" id="KW-1133">Transmembrane helix</keyword>
<feature type="region of interest" description="Disordered" evidence="2">
    <location>
        <begin position="593"/>
        <end position="619"/>
    </location>
</feature>
<comment type="caution">
    <text evidence="4">The sequence shown here is derived from an EMBL/GenBank/DDBJ whole genome shotgun (WGS) entry which is preliminary data.</text>
</comment>
<feature type="compositionally biased region" description="Basic and acidic residues" evidence="2">
    <location>
        <begin position="1227"/>
        <end position="1240"/>
    </location>
</feature>
<organism evidence="4 5">
    <name type="scientific">Rubus argutus</name>
    <name type="common">Southern blackberry</name>
    <dbReference type="NCBI Taxonomy" id="59490"/>
    <lineage>
        <taxon>Eukaryota</taxon>
        <taxon>Viridiplantae</taxon>
        <taxon>Streptophyta</taxon>
        <taxon>Embryophyta</taxon>
        <taxon>Tracheophyta</taxon>
        <taxon>Spermatophyta</taxon>
        <taxon>Magnoliopsida</taxon>
        <taxon>eudicotyledons</taxon>
        <taxon>Gunneridae</taxon>
        <taxon>Pentapetalae</taxon>
        <taxon>rosids</taxon>
        <taxon>fabids</taxon>
        <taxon>Rosales</taxon>
        <taxon>Rosaceae</taxon>
        <taxon>Rosoideae</taxon>
        <taxon>Rosoideae incertae sedis</taxon>
        <taxon>Rubus</taxon>
    </lineage>
</organism>
<accession>A0AAW1WVB2</accession>
<feature type="compositionally biased region" description="Basic and acidic residues" evidence="2">
    <location>
        <begin position="100"/>
        <end position="114"/>
    </location>
</feature>
<reference evidence="4 5" key="1">
    <citation type="journal article" date="2023" name="G3 (Bethesda)">
        <title>A chromosome-length genome assembly and annotation of blackberry (Rubus argutus, cv. 'Hillquist').</title>
        <authorList>
            <person name="Bruna T."/>
            <person name="Aryal R."/>
            <person name="Dudchenko O."/>
            <person name="Sargent D.J."/>
            <person name="Mead D."/>
            <person name="Buti M."/>
            <person name="Cavallini A."/>
            <person name="Hytonen T."/>
            <person name="Andres J."/>
            <person name="Pham M."/>
            <person name="Weisz D."/>
            <person name="Mascagni F."/>
            <person name="Usai G."/>
            <person name="Natali L."/>
            <person name="Bassil N."/>
            <person name="Fernandez G.E."/>
            <person name="Lomsadze A."/>
            <person name="Armour M."/>
            <person name="Olukolu B."/>
            <person name="Poorten T."/>
            <person name="Britton C."/>
            <person name="Davik J."/>
            <person name="Ashrafi H."/>
            <person name="Aiden E.L."/>
            <person name="Borodovsky M."/>
            <person name="Worthington M."/>
        </authorList>
    </citation>
    <scope>NUCLEOTIDE SEQUENCE [LARGE SCALE GENOMIC DNA]</scope>
    <source>
        <strain evidence="4">PI 553951</strain>
    </source>
</reference>
<evidence type="ECO:0000256" key="2">
    <source>
        <dbReference type="SAM" id="MobiDB-lite"/>
    </source>
</evidence>
<evidence type="ECO:0000313" key="4">
    <source>
        <dbReference type="EMBL" id="KAK9928537.1"/>
    </source>
</evidence>
<feature type="transmembrane region" description="Helical" evidence="3">
    <location>
        <begin position="1323"/>
        <end position="1347"/>
    </location>
</feature>
<evidence type="ECO:0000256" key="1">
    <source>
        <dbReference type="SAM" id="Coils"/>
    </source>
</evidence>
<feature type="compositionally biased region" description="Basic residues" evidence="2">
    <location>
        <begin position="1241"/>
        <end position="1251"/>
    </location>
</feature>
<feature type="compositionally biased region" description="Polar residues" evidence="2">
    <location>
        <begin position="1147"/>
        <end position="1156"/>
    </location>
</feature>
<feature type="compositionally biased region" description="Basic and acidic residues" evidence="2">
    <location>
        <begin position="1158"/>
        <end position="1220"/>
    </location>
</feature>
<evidence type="ECO:0000313" key="5">
    <source>
        <dbReference type="Proteomes" id="UP001457282"/>
    </source>
</evidence>
<feature type="region of interest" description="Disordered" evidence="2">
    <location>
        <begin position="1147"/>
        <end position="1287"/>
    </location>
</feature>
<feature type="compositionally biased region" description="Basic and acidic residues" evidence="2">
    <location>
        <begin position="472"/>
        <end position="496"/>
    </location>
</feature>
<name>A0AAW1WVB2_RUBAR</name>
<dbReference type="Proteomes" id="UP001457282">
    <property type="component" value="Unassembled WGS sequence"/>
</dbReference>
<dbReference type="PANTHER" id="PTHR48454:SF2">
    <property type="entry name" value="PUTATIVE RNA-BINDING DOMAIN-CONTAINING PROTEIN-RELATED"/>
    <property type="match status" value="1"/>
</dbReference>
<feature type="region of interest" description="Disordered" evidence="2">
    <location>
        <begin position="668"/>
        <end position="720"/>
    </location>
</feature>
<keyword evidence="1" id="KW-0175">Coiled coil</keyword>
<protein>
    <submittedName>
        <fullName evidence="4">Uncharacterized protein</fullName>
    </submittedName>
</protein>
<proteinExistence type="predicted"/>
<dbReference type="PANTHER" id="PTHR48454">
    <property type="entry name" value="PUTATIVE RNA-BINDING DOMAIN-CONTAINING PROTEIN-RELATED"/>
    <property type="match status" value="1"/>
</dbReference>
<feature type="coiled-coil region" evidence="1">
    <location>
        <begin position="927"/>
        <end position="968"/>
    </location>
</feature>
<feature type="compositionally biased region" description="Polar residues" evidence="2">
    <location>
        <begin position="710"/>
        <end position="720"/>
    </location>
</feature>
<keyword evidence="3" id="KW-0472">Membrane</keyword>
<feature type="region of interest" description="Disordered" evidence="2">
    <location>
        <begin position="447"/>
        <end position="506"/>
    </location>
</feature>
<keyword evidence="3" id="KW-0812">Transmembrane</keyword>
<feature type="region of interest" description="Disordered" evidence="2">
    <location>
        <begin position="94"/>
        <end position="115"/>
    </location>
</feature>